<name>A0A7R9PHC1_TIMGE</name>
<dbReference type="AlphaFoldDB" id="A0A7R9PHC1"/>
<sequence>MSSPPVAQPDQLKHFWTPLLEHVVAASPILNYKPRAPPRTIFLLLSHVVSADRLSRGIDSETMGTYMLECRHVQHLLYTPMRTRFIVRMFSCTLNDRGVCRVPHARPTQLTQAAEGARDTRHLTELMQQTSCLSCPVHKHGERAEVKQHFISAKILSDDIIRVDTHNGQTEEQVEIVIVSSDDKTAAPLHLHVSEDAHRNEVPLGVSVLAVHPTEIRTSISPSSAVEFNTTSALANYTTEEAMQRGIQPGTLNSSSIIQRSKRPVISAFGCGLTRGHHDWAWARALNHLLYGRNKYKVERYCSHGGSLKSLRNMLSSYDENSQALHALEQGTALKGPLMFSLLLRKLDGDTRHRFEISRGTKHSVVGNAVGSSSPGGLQPDGPVIRDGSVESCTDFLSTPPPVDHRWINIQQIVLCIWHSLKSTENLRHLWVLRTIGEAVALSGKARLCCNAKSSGELIHVGISSAIVAKDK</sequence>
<organism evidence="1">
    <name type="scientific">Timema genevievae</name>
    <name type="common">Walking stick</name>
    <dbReference type="NCBI Taxonomy" id="629358"/>
    <lineage>
        <taxon>Eukaryota</taxon>
        <taxon>Metazoa</taxon>
        <taxon>Ecdysozoa</taxon>
        <taxon>Arthropoda</taxon>
        <taxon>Hexapoda</taxon>
        <taxon>Insecta</taxon>
        <taxon>Pterygota</taxon>
        <taxon>Neoptera</taxon>
        <taxon>Polyneoptera</taxon>
        <taxon>Phasmatodea</taxon>
        <taxon>Timematodea</taxon>
        <taxon>Timematoidea</taxon>
        <taxon>Timematidae</taxon>
        <taxon>Timema</taxon>
    </lineage>
</organism>
<accession>A0A7R9PHC1</accession>
<dbReference type="EMBL" id="OE839358">
    <property type="protein sequence ID" value="CAD7586903.1"/>
    <property type="molecule type" value="Genomic_DNA"/>
</dbReference>
<gene>
    <name evidence="1" type="ORF">TGEB3V08_LOCUS1161</name>
</gene>
<proteinExistence type="predicted"/>
<protein>
    <submittedName>
        <fullName evidence="1">Uncharacterized protein</fullName>
    </submittedName>
</protein>
<evidence type="ECO:0000313" key="1">
    <source>
        <dbReference type="EMBL" id="CAD7586903.1"/>
    </source>
</evidence>
<reference evidence="1" key="1">
    <citation type="submission" date="2020-11" db="EMBL/GenBank/DDBJ databases">
        <authorList>
            <person name="Tran Van P."/>
        </authorList>
    </citation>
    <scope>NUCLEOTIDE SEQUENCE</scope>
</reference>